<dbReference type="OrthoDB" id="2610860at2759"/>
<organism evidence="2 3">
    <name type="scientific">Pleurotus eryngii</name>
    <name type="common">Boletus of the steppes</name>
    <dbReference type="NCBI Taxonomy" id="5323"/>
    <lineage>
        <taxon>Eukaryota</taxon>
        <taxon>Fungi</taxon>
        <taxon>Dikarya</taxon>
        <taxon>Basidiomycota</taxon>
        <taxon>Agaricomycotina</taxon>
        <taxon>Agaricomycetes</taxon>
        <taxon>Agaricomycetidae</taxon>
        <taxon>Agaricales</taxon>
        <taxon>Pleurotineae</taxon>
        <taxon>Pleurotaceae</taxon>
        <taxon>Pleurotus</taxon>
    </lineage>
</organism>
<comment type="caution">
    <text evidence="2">The sequence shown here is derived from an EMBL/GenBank/DDBJ whole genome shotgun (WGS) entry which is preliminary data.</text>
</comment>
<evidence type="ECO:0000313" key="3">
    <source>
        <dbReference type="Proteomes" id="UP000807025"/>
    </source>
</evidence>
<proteinExistence type="predicted"/>
<feature type="compositionally biased region" description="Basic and acidic residues" evidence="1">
    <location>
        <begin position="221"/>
        <end position="232"/>
    </location>
</feature>
<accession>A0A9P6DA26</accession>
<dbReference type="EMBL" id="MU154547">
    <property type="protein sequence ID" value="KAF9497002.1"/>
    <property type="molecule type" value="Genomic_DNA"/>
</dbReference>
<keyword evidence="3" id="KW-1185">Reference proteome</keyword>
<feature type="compositionally biased region" description="Basic and acidic residues" evidence="1">
    <location>
        <begin position="250"/>
        <end position="267"/>
    </location>
</feature>
<protein>
    <submittedName>
        <fullName evidence="2">Uncharacterized protein</fullName>
    </submittedName>
</protein>
<feature type="region of interest" description="Disordered" evidence="1">
    <location>
        <begin position="221"/>
        <end position="310"/>
    </location>
</feature>
<gene>
    <name evidence="2" type="ORF">BDN71DRAFT_658434</name>
</gene>
<evidence type="ECO:0000256" key="1">
    <source>
        <dbReference type="SAM" id="MobiDB-lite"/>
    </source>
</evidence>
<reference evidence="2" key="1">
    <citation type="submission" date="2020-11" db="EMBL/GenBank/DDBJ databases">
        <authorList>
            <consortium name="DOE Joint Genome Institute"/>
            <person name="Ahrendt S."/>
            <person name="Riley R."/>
            <person name="Andreopoulos W."/>
            <person name="Labutti K."/>
            <person name="Pangilinan J."/>
            <person name="Ruiz-Duenas F.J."/>
            <person name="Barrasa J.M."/>
            <person name="Sanchez-Garcia M."/>
            <person name="Camarero S."/>
            <person name="Miyauchi S."/>
            <person name="Serrano A."/>
            <person name="Linde D."/>
            <person name="Babiker R."/>
            <person name="Drula E."/>
            <person name="Ayuso-Fernandez I."/>
            <person name="Pacheco R."/>
            <person name="Padilla G."/>
            <person name="Ferreira P."/>
            <person name="Barriuso J."/>
            <person name="Kellner H."/>
            <person name="Castanera R."/>
            <person name="Alfaro M."/>
            <person name="Ramirez L."/>
            <person name="Pisabarro A.G."/>
            <person name="Kuo A."/>
            <person name="Tritt A."/>
            <person name="Lipzen A."/>
            <person name="He G."/>
            <person name="Yan M."/>
            <person name="Ng V."/>
            <person name="Cullen D."/>
            <person name="Martin F."/>
            <person name="Rosso M.-N."/>
            <person name="Henrissat B."/>
            <person name="Hibbett D."/>
            <person name="Martinez A.T."/>
            <person name="Grigoriev I.V."/>
        </authorList>
    </citation>
    <scope>NUCLEOTIDE SEQUENCE</scope>
    <source>
        <strain evidence="2">ATCC 90797</strain>
    </source>
</reference>
<name>A0A9P6DA26_PLEER</name>
<evidence type="ECO:0000313" key="2">
    <source>
        <dbReference type="EMBL" id="KAF9497002.1"/>
    </source>
</evidence>
<dbReference type="Proteomes" id="UP000807025">
    <property type="component" value="Unassembled WGS sequence"/>
</dbReference>
<dbReference type="AlphaFoldDB" id="A0A9P6DA26"/>
<feature type="compositionally biased region" description="Acidic residues" evidence="1">
    <location>
        <begin position="237"/>
        <end position="249"/>
    </location>
</feature>
<sequence>MSPLWSKFWRTAVLLPLSFLLSTIFNARRLEDSSYALWSALLLQLCDTKLDVFIICPQYALYVSPKAKFRPDDSFSSTLTAADNQAKGVVVDNCLIIPEIRLTRPSVGSLTEYLASFFTTRPSFLEIDVRTTNATVPIIVEQKRPPSRHPLSIYTYYRQIQNLLEKARSQAWDQGACLFSMPKFARQNRVMLIGASGAWWRFCLVSRPDTKRMVFDIDRYKDNHGDTSEGEPKSAASDDDENDDEGEESDGSKHEGEEGGGEEDSRFDVPTSPNQAKEVQMKYEKKLDEERTERRQRRQRIRDKSWESSDAKERLGQFIDSVGEGPYTMAQLDKCSELMLETSNLSPAPFCHQFDDDLRADDPRLAEWTKPMLLGTPISDKYMAFIKKRLIDLASKELLRRER</sequence>
<feature type="compositionally biased region" description="Basic and acidic residues" evidence="1">
    <location>
        <begin position="279"/>
        <end position="293"/>
    </location>
</feature>